<evidence type="ECO:0000313" key="2">
    <source>
        <dbReference type="Proteomes" id="UP000017559"/>
    </source>
</evidence>
<feature type="non-terminal residue" evidence="1">
    <location>
        <position position="1"/>
    </location>
</feature>
<evidence type="ECO:0008006" key="3">
    <source>
        <dbReference type="Google" id="ProtNLM"/>
    </source>
</evidence>
<proteinExistence type="predicted"/>
<comment type="caution">
    <text evidence="1">The sequence shown here is derived from an EMBL/GenBank/DDBJ whole genome shotgun (WGS) entry which is preliminary data.</text>
</comment>
<gene>
    <name evidence="1" type="ORF">Moror_16595</name>
</gene>
<accession>V2WXJ7</accession>
<dbReference type="SUPFAM" id="SSF52047">
    <property type="entry name" value="RNI-like"/>
    <property type="match status" value="1"/>
</dbReference>
<reference evidence="1 2" key="1">
    <citation type="journal article" date="2014" name="BMC Genomics">
        <title>Genome and secretome analysis of the hemibiotrophic fungal pathogen, Moniliophthora roreri, which causes frosty pod rot disease of cacao: mechanisms of the biotrophic and necrotrophic phases.</title>
        <authorList>
            <person name="Meinhardt L.W."/>
            <person name="Costa G.G.L."/>
            <person name="Thomazella D.P.T."/>
            <person name="Teixeira P.J.P.L."/>
            <person name="Carazzolle M.F."/>
            <person name="Schuster S.C."/>
            <person name="Carlson J.E."/>
            <person name="Guiltinan M.J."/>
            <person name="Mieczkowski P."/>
            <person name="Farmer A."/>
            <person name="Ramaraj T."/>
            <person name="Crozier J."/>
            <person name="Davis R.E."/>
            <person name="Shao J."/>
            <person name="Melnick R.L."/>
            <person name="Pereira G.A.G."/>
            <person name="Bailey B.A."/>
        </authorList>
    </citation>
    <scope>NUCLEOTIDE SEQUENCE [LARGE SCALE GENOMIC DNA]</scope>
    <source>
        <strain evidence="1 2">MCA 2997</strain>
    </source>
</reference>
<dbReference type="InterPro" id="IPR032675">
    <property type="entry name" value="LRR_dom_sf"/>
</dbReference>
<evidence type="ECO:0000313" key="1">
    <source>
        <dbReference type="EMBL" id="ESK86277.1"/>
    </source>
</evidence>
<dbReference type="OrthoDB" id="2447803at2759"/>
<dbReference type="Gene3D" id="3.80.10.10">
    <property type="entry name" value="Ribonuclease Inhibitor"/>
    <property type="match status" value="1"/>
</dbReference>
<keyword evidence="2" id="KW-1185">Reference proteome</keyword>
<name>V2WXJ7_MONRO</name>
<dbReference type="AlphaFoldDB" id="V2WXJ7"/>
<dbReference type="EMBL" id="AWSO01000949">
    <property type="protein sequence ID" value="ESK86277.1"/>
    <property type="molecule type" value="Genomic_DNA"/>
</dbReference>
<protein>
    <recommendedName>
        <fullName evidence="3">F-box domain-containing protein</fullName>
    </recommendedName>
</protein>
<dbReference type="KEGG" id="mrr:Moror_16595"/>
<dbReference type="HOGENOM" id="CLU_034759_0_0_1"/>
<sequence length="459" mass="52824">SFSSPPKYQDWNRFYQQYAHRVRRLNLQGLDETKQSRMISLFNTLARLSVNSAPIFPNLKTLIWKDINNLGYTHYSVLFMHCGVQRFEIHVMNTVNAEILGEYFQAVGERMPSLTSLCVEAPQAHHDALQSTLLSLIKALPRLEFLRIPSFTDSSLIVAELARSAQLKGLIFTRLSKEIGTQEIRPLSLEIGFHSLLALILHMPYATFTHFIRSNYPFFAPIRYLQIFSTSPISETPATVKDLLESCTNLPELYHLWIEFDSRFSPSAPETRSAVDLIHFQHISPILQNTRITEFRLTHLFPLILTQNDIENIAFSLKNLVSIDLNHDPKTDLPSDCTESVTLNAIVPFSRHCPLLQVLRLRMLPHVEVVDMDHTIGVMRHMDTLSPGYIQSDIDDVEVSLFLSRVLPWGCRIEFPSEEWEAMWRDVKKGLVLIEAMRESLKRELKKELQLAEESKKVV</sequence>
<organism evidence="1 2">
    <name type="scientific">Moniliophthora roreri (strain MCA 2997)</name>
    <name type="common">Cocoa frosty pod rot fungus</name>
    <name type="synonym">Crinipellis roreri</name>
    <dbReference type="NCBI Taxonomy" id="1381753"/>
    <lineage>
        <taxon>Eukaryota</taxon>
        <taxon>Fungi</taxon>
        <taxon>Dikarya</taxon>
        <taxon>Basidiomycota</taxon>
        <taxon>Agaricomycotina</taxon>
        <taxon>Agaricomycetes</taxon>
        <taxon>Agaricomycetidae</taxon>
        <taxon>Agaricales</taxon>
        <taxon>Marasmiineae</taxon>
        <taxon>Marasmiaceae</taxon>
        <taxon>Moniliophthora</taxon>
    </lineage>
</organism>
<dbReference type="Proteomes" id="UP000017559">
    <property type="component" value="Unassembled WGS sequence"/>
</dbReference>